<organism evidence="2 3">
    <name type="scientific">Bacteroides fragilis str. 2-F-2 #4</name>
    <dbReference type="NCBI Taxonomy" id="1339280"/>
    <lineage>
        <taxon>Bacteria</taxon>
        <taxon>Pseudomonadati</taxon>
        <taxon>Bacteroidota</taxon>
        <taxon>Bacteroidia</taxon>
        <taxon>Bacteroidales</taxon>
        <taxon>Bacteroidaceae</taxon>
        <taxon>Bacteroides</taxon>
    </lineage>
</organism>
<keyword evidence="1" id="KW-1133">Transmembrane helix</keyword>
<protein>
    <submittedName>
        <fullName evidence="2">Putative membrane protein</fullName>
    </submittedName>
</protein>
<keyword evidence="1" id="KW-0472">Membrane</keyword>
<comment type="caution">
    <text evidence="2">The sequence shown here is derived from an EMBL/GenBank/DDBJ whole genome shotgun (WGS) entry which is preliminary data.</text>
</comment>
<evidence type="ECO:0000256" key="1">
    <source>
        <dbReference type="SAM" id="Phobius"/>
    </source>
</evidence>
<gene>
    <name evidence="2" type="ORF">M076_4121</name>
</gene>
<dbReference type="AlphaFoldDB" id="A0A015YEW0"/>
<proteinExistence type="predicted"/>
<evidence type="ECO:0000313" key="2">
    <source>
        <dbReference type="EMBL" id="EXZ42723.1"/>
    </source>
</evidence>
<dbReference type="EMBL" id="JGDM01000095">
    <property type="protein sequence ID" value="EXZ42723.1"/>
    <property type="molecule type" value="Genomic_DNA"/>
</dbReference>
<evidence type="ECO:0000313" key="3">
    <source>
        <dbReference type="Proteomes" id="UP000022272"/>
    </source>
</evidence>
<dbReference type="Proteomes" id="UP000022272">
    <property type="component" value="Unassembled WGS sequence"/>
</dbReference>
<reference evidence="2 3" key="1">
    <citation type="submission" date="2014-02" db="EMBL/GenBank/DDBJ databases">
        <authorList>
            <person name="Sears C."/>
            <person name="Carroll K."/>
            <person name="Sack B.R."/>
            <person name="Qadri F."/>
            <person name="Myers L.L."/>
            <person name="Chung G.-T."/>
            <person name="Escheverria P."/>
            <person name="Fraser C.M."/>
            <person name="Sadzewicz L."/>
            <person name="Shefchek K.A."/>
            <person name="Tallon L."/>
            <person name="Das S.P."/>
            <person name="Daugherty S."/>
            <person name="Mongodin E.F."/>
        </authorList>
    </citation>
    <scope>NUCLEOTIDE SEQUENCE [LARGE SCALE GENOMIC DNA]</scope>
    <source>
        <strain evidence="2 3">2-F-2 #4</strain>
    </source>
</reference>
<sequence>MELINVIDFIYHTALCYLPFPWVYIYSVSFFAVCINPQIRN</sequence>
<feature type="transmembrane region" description="Helical" evidence="1">
    <location>
        <begin position="20"/>
        <end position="39"/>
    </location>
</feature>
<name>A0A015YEW0_BACFG</name>
<keyword evidence="1" id="KW-0812">Transmembrane</keyword>
<accession>A0A015YEW0</accession>
<dbReference type="PATRIC" id="fig|1339280.3.peg.3948"/>